<dbReference type="Pfam" id="PF02195">
    <property type="entry name" value="ParB_N"/>
    <property type="match status" value="1"/>
</dbReference>
<evidence type="ECO:0000256" key="4">
    <source>
        <dbReference type="ARBA" id="ARBA00023125"/>
    </source>
</evidence>
<evidence type="ECO:0000256" key="2">
    <source>
        <dbReference type="ARBA" id="ARBA00022372"/>
    </source>
</evidence>
<keyword evidence="3" id="KW-0159">Chromosome partition</keyword>
<sequence length="270" mass="30276">MENVSSELRVIPIDLIVRGRYQPRVFFSEKEIDALADSIKSVQVVTPPIVRPVSGGSYELVGGERRWRAAQRAGLSEIECIVRNYTDEQAAEVSLIDNIQREDLSAIEEAQHIQRLMREFDHTEVSLGEQVGKSKSDICHLLRLLQLPESVQEMIVRRELKKGHGKVLLSAEEGSCRLLAEKAARNKWSVSRLGSEINRQAMPSTGEGVQGSKHDPDTQRALNILTERYGAPVDVEKKPDGTGRLVFCFYSNEEYLGLFDNLLGPVDSDF</sequence>
<dbReference type="SUPFAM" id="SSF109709">
    <property type="entry name" value="KorB DNA-binding domain-like"/>
    <property type="match status" value="1"/>
</dbReference>
<dbReference type="OrthoDB" id="9802051at2"/>
<dbReference type="InterPro" id="IPR036086">
    <property type="entry name" value="ParB/Sulfiredoxin_sf"/>
</dbReference>
<organism evidence="7 8">
    <name type="scientific">Solemya pervernicosa gill symbiont</name>
    <dbReference type="NCBI Taxonomy" id="642797"/>
    <lineage>
        <taxon>Bacteria</taxon>
        <taxon>Pseudomonadati</taxon>
        <taxon>Pseudomonadota</taxon>
        <taxon>Gammaproteobacteria</taxon>
        <taxon>sulfur-oxidizing symbionts</taxon>
    </lineage>
</organism>
<dbReference type="SUPFAM" id="SSF110849">
    <property type="entry name" value="ParB/Sulfiredoxin"/>
    <property type="match status" value="1"/>
</dbReference>
<evidence type="ECO:0000256" key="5">
    <source>
        <dbReference type="ARBA" id="ARBA00025472"/>
    </source>
</evidence>
<keyword evidence="4" id="KW-0238">DNA-binding</keyword>
<dbReference type="SMART" id="SM00470">
    <property type="entry name" value="ParB"/>
    <property type="match status" value="1"/>
</dbReference>
<evidence type="ECO:0000313" key="7">
    <source>
        <dbReference type="EMBL" id="OOZ38267.1"/>
    </source>
</evidence>
<dbReference type="PANTHER" id="PTHR33375">
    <property type="entry name" value="CHROMOSOME-PARTITIONING PROTEIN PARB-RELATED"/>
    <property type="match status" value="1"/>
</dbReference>
<gene>
    <name evidence="7" type="ORF">BOW53_16110</name>
</gene>
<dbReference type="GO" id="GO:0007059">
    <property type="term" value="P:chromosome segregation"/>
    <property type="evidence" value="ECO:0007669"/>
    <property type="project" value="UniProtKB-KW"/>
</dbReference>
<dbReference type="InterPro" id="IPR050336">
    <property type="entry name" value="Chromosome_partition/occlusion"/>
</dbReference>
<evidence type="ECO:0000256" key="3">
    <source>
        <dbReference type="ARBA" id="ARBA00022829"/>
    </source>
</evidence>
<dbReference type="Gene3D" id="1.10.10.2830">
    <property type="match status" value="1"/>
</dbReference>
<evidence type="ECO:0000259" key="6">
    <source>
        <dbReference type="SMART" id="SM00470"/>
    </source>
</evidence>
<dbReference type="FunFam" id="3.90.1530.30:FF:000001">
    <property type="entry name" value="Chromosome partitioning protein ParB"/>
    <property type="match status" value="1"/>
</dbReference>
<feature type="domain" description="ParB-like N-terminal" evidence="6">
    <location>
        <begin position="9"/>
        <end position="99"/>
    </location>
</feature>
<dbReference type="Proteomes" id="UP000191110">
    <property type="component" value="Unassembled WGS sequence"/>
</dbReference>
<dbReference type="GO" id="GO:0005694">
    <property type="term" value="C:chromosome"/>
    <property type="evidence" value="ECO:0007669"/>
    <property type="project" value="TreeGrafter"/>
</dbReference>
<dbReference type="InterPro" id="IPR003115">
    <property type="entry name" value="ParB_N"/>
</dbReference>
<dbReference type="InterPro" id="IPR041468">
    <property type="entry name" value="HTH_ParB/Spo0J"/>
</dbReference>
<protein>
    <recommendedName>
        <fullName evidence="2">Probable chromosome-partitioning protein ParB</fullName>
    </recommendedName>
</protein>
<dbReference type="EMBL" id="MPRL01000109">
    <property type="protein sequence ID" value="OOZ38267.1"/>
    <property type="molecule type" value="Genomic_DNA"/>
</dbReference>
<dbReference type="GO" id="GO:0003677">
    <property type="term" value="F:DNA binding"/>
    <property type="evidence" value="ECO:0007669"/>
    <property type="project" value="UniProtKB-KW"/>
</dbReference>
<evidence type="ECO:0000313" key="8">
    <source>
        <dbReference type="Proteomes" id="UP000191110"/>
    </source>
</evidence>
<dbReference type="Pfam" id="PF17762">
    <property type="entry name" value="HTH_ParB"/>
    <property type="match status" value="1"/>
</dbReference>
<evidence type="ECO:0000256" key="1">
    <source>
        <dbReference type="ARBA" id="ARBA00006295"/>
    </source>
</evidence>
<dbReference type="NCBIfam" id="TIGR00180">
    <property type="entry name" value="parB_part"/>
    <property type="match status" value="1"/>
</dbReference>
<comment type="caution">
    <text evidence="7">The sequence shown here is derived from an EMBL/GenBank/DDBJ whole genome shotgun (WGS) entry which is preliminary data.</text>
</comment>
<keyword evidence="8" id="KW-1185">Reference proteome</keyword>
<dbReference type="FunFam" id="1.10.10.2830:FF:000001">
    <property type="entry name" value="Chromosome partitioning protein ParB"/>
    <property type="match status" value="1"/>
</dbReference>
<name>A0A1T2KZJ1_9GAMM</name>
<dbReference type="Gene3D" id="3.90.1530.30">
    <property type="match status" value="1"/>
</dbReference>
<reference evidence="7 8" key="1">
    <citation type="submission" date="2016-11" db="EMBL/GenBank/DDBJ databases">
        <title>Mixed transmission modes and dynamic genome evolution in an obligate animal-bacterial symbiosis.</title>
        <authorList>
            <person name="Russell S.L."/>
            <person name="Corbett-Detig R.B."/>
            <person name="Cavanaugh C.M."/>
        </authorList>
    </citation>
    <scope>NUCLEOTIDE SEQUENCE [LARGE SCALE GENOMIC DNA]</scope>
    <source>
        <strain evidence="7">Sveles-Q1</strain>
    </source>
</reference>
<dbReference type="InterPro" id="IPR004437">
    <property type="entry name" value="ParB/RepB/Spo0J"/>
</dbReference>
<comment type="similarity">
    <text evidence="1">Belongs to the ParB family.</text>
</comment>
<proteinExistence type="inferred from homology"/>
<dbReference type="AlphaFoldDB" id="A0A1T2KZJ1"/>
<comment type="function">
    <text evidence="5">Involved in chromosome partition. Localize to both poles of the predivisional cell following completion of DNA replication. Binds to the DNA origin of replication.</text>
</comment>
<dbReference type="CDD" id="cd16393">
    <property type="entry name" value="SPO0J_N"/>
    <property type="match status" value="1"/>
</dbReference>
<dbReference type="RefSeq" id="WP_078485110.1">
    <property type="nucleotide sequence ID" value="NZ_MPRL01000109.1"/>
</dbReference>
<dbReference type="PANTHER" id="PTHR33375:SF1">
    <property type="entry name" value="CHROMOSOME-PARTITIONING PROTEIN PARB-RELATED"/>
    <property type="match status" value="1"/>
</dbReference>
<accession>A0A1T2KZJ1</accession>